<feature type="region of interest" description="Disordered" evidence="18">
    <location>
        <begin position="313"/>
        <end position="345"/>
    </location>
</feature>
<comment type="similarity">
    <text evidence="3">Belongs to the cyclin family. Cyclin C subfamily.</text>
</comment>
<evidence type="ECO:0000256" key="17">
    <source>
        <dbReference type="RuleBase" id="RU000383"/>
    </source>
</evidence>
<dbReference type="OrthoDB" id="1470350at2759"/>
<protein>
    <recommendedName>
        <fullName evidence="19">Cyclin-like domain-containing protein</fullName>
    </recommendedName>
</protein>
<dbReference type="InterPro" id="IPR047146">
    <property type="entry name" value="Cyt_P450_E_CYP52_fungi"/>
</dbReference>
<dbReference type="GO" id="GO:0020037">
    <property type="term" value="F:heme binding"/>
    <property type="evidence" value="ECO:0007669"/>
    <property type="project" value="InterPro"/>
</dbReference>
<accession>A0A284QXH5</accession>
<dbReference type="SUPFAM" id="SSF47954">
    <property type="entry name" value="Cyclin-like"/>
    <property type="match status" value="2"/>
</dbReference>
<comment type="cofactor">
    <cofactor evidence="1 16">
        <name>heme</name>
        <dbReference type="ChEBI" id="CHEBI:30413"/>
    </cofactor>
</comment>
<dbReference type="GO" id="GO:0005506">
    <property type="term" value="F:iron ion binding"/>
    <property type="evidence" value="ECO:0007669"/>
    <property type="project" value="InterPro"/>
</dbReference>
<name>A0A284QXH5_ARMOS</name>
<keyword evidence="5" id="KW-0678">Repressor</keyword>
<keyword evidence="6 16" id="KW-0349">Heme</keyword>
<dbReference type="Gene3D" id="1.10.630.10">
    <property type="entry name" value="Cytochrome P450"/>
    <property type="match status" value="1"/>
</dbReference>
<reference evidence="21" key="1">
    <citation type="journal article" date="2017" name="Nat. Ecol. Evol.">
        <title>Genome expansion and lineage-specific genetic innovations in the forest pathogenic fungi Armillaria.</title>
        <authorList>
            <person name="Sipos G."/>
            <person name="Prasanna A.N."/>
            <person name="Walter M.C."/>
            <person name="O'Connor E."/>
            <person name="Balint B."/>
            <person name="Krizsan K."/>
            <person name="Kiss B."/>
            <person name="Hess J."/>
            <person name="Varga T."/>
            <person name="Slot J."/>
            <person name="Riley R."/>
            <person name="Boka B."/>
            <person name="Rigling D."/>
            <person name="Barry K."/>
            <person name="Lee J."/>
            <person name="Mihaltcheva S."/>
            <person name="LaButti K."/>
            <person name="Lipzen A."/>
            <person name="Waldron R."/>
            <person name="Moloney N.M."/>
            <person name="Sperisen C."/>
            <person name="Kredics L."/>
            <person name="Vagvoelgyi C."/>
            <person name="Patrignani A."/>
            <person name="Fitzpatrick D."/>
            <person name="Nagy I."/>
            <person name="Doyle S."/>
            <person name="Anderson J.B."/>
            <person name="Grigoriev I.V."/>
            <person name="Gueldener U."/>
            <person name="Muensterkoetter M."/>
            <person name="Nagy L.G."/>
        </authorList>
    </citation>
    <scope>NUCLEOTIDE SEQUENCE [LARGE SCALE GENOMIC DNA]</scope>
    <source>
        <strain evidence="21">C18/9</strain>
    </source>
</reference>
<evidence type="ECO:0000256" key="18">
    <source>
        <dbReference type="SAM" id="MobiDB-lite"/>
    </source>
</evidence>
<keyword evidence="8" id="KW-0560">Oxidoreductase</keyword>
<sequence>MATDFWASSHYKRWITDRATLKQARAEDLQYVDDPEHLEFLDIYFANAIAKLGRKLQLRQRAIATATVFFRRFYLKNAYCETDPFLVIAACCYVAAKAEESPVHIKNVVAESRTLFSHQYNVRHFPSDNSKLGEMEFYLVDDLECDLTVFHPYRTLMALCKKESSTDEDDETEAGELGVGVSADEGQRYWGSSEDKLEMSEAALQMAWHIINDTYRGSLCLLYPPHLIAIAAIYLTQVFHQPSRDNLSTLLQPPSSTAPHPRRSSRNATESKKHQDPVTFLAELNVSLPLIATISQEIIALYALWDRYKDDSLPDASASSRQSPLSAASGSASRSRSSGTPLSEAADDHRITPAFLSNLLMKMRAHPPPGRTVVPSARGLHIRLTPSSNSRAFVVKAFTGNDRTIVVMTNLPPGIVFLAQHLPYFFFPPGVVYALLTVFEVALPRWARFICYALSFPLSLMIQVQCMDFINSRSAKKLGAVIPPRIGDPSLGGVLSLLSLIKAFKSGYPGDGLSDIISRVGNTVNMRILFKDRILTTEPEYIKAVLATQFDEFEKGPTLCDNFHSLLGTGVFASDGDMWKFHRSMTRPFFSRDRISHFDIFDRHADDALKLMKARFKQGYPVDFQDLVGRFTLDSATEFLFGKDSDKESASDEFARAFGEAQLETALRTRFAGYWPLFEFWTDRTKAKMITVRKFLDPILAEAAGGAGKEQIGAGKTREVQEGETLLDHLVCYTDDQNVLRDEIMNLGVAGRDTTAATLTFVVYMLSQHPDVLRRLRNEILGKVGTTNRPSYNDFRDMKYLRAVINETLRLYPPVACKNGAVWRSKTPGGQDYYIPPKARIVYSVFLMHRREDLWGPDAQSFDPDRFLDDRVQRYLTGNPFIFLPFNAGPRICLGQQFAYHEVSFFLVRLLQSFSEIRLNMEAQPSECRPPPSWKEESGIKAREKIMLKTHLTLYSYGGLWIDMKEASAVEEV</sequence>
<dbReference type="InterPro" id="IPR017972">
    <property type="entry name" value="Cyt_P450_CS"/>
</dbReference>
<keyword evidence="11" id="KW-0503">Monooxygenase</keyword>
<evidence type="ECO:0000313" key="21">
    <source>
        <dbReference type="Proteomes" id="UP000219338"/>
    </source>
</evidence>
<comment type="similarity">
    <text evidence="4">Belongs to the cytochrome P450 family.</text>
</comment>
<evidence type="ECO:0000256" key="6">
    <source>
        <dbReference type="ARBA" id="ARBA00022617"/>
    </source>
</evidence>
<evidence type="ECO:0000256" key="13">
    <source>
        <dbReference type="ARBA" id="ARBA00023159"/>
    </source>
</evidence>
<dbReference type="STRING" id="47428.A0A284QXH5"/>
<comment type="subcellular location">
    <subcellularLocation>
        <location evidence="2">Nucleus</location>
    </subcellularLocation>
</comment>
<dbReference type="InterPro" id="IPR002401">
    <property type="entry name" value="Cyt_P450_E_grp-I"/>
</dbReference>
<keyword evidence="21" id="KW-1185">Reference proteome</keyword>
<evidence type="ECO:0000256" key="5">
    <source>
        <dbReference type="ARBA" id="ARBA00022491"/>
    </source>
</evidence>
<dbReference type="Pfam" id="PF00067">
    <property type="entry name" value="p450"/>
    <property type="match status" value="1"/>
</dbReference>
<dbReference type="CDD" id="cd20514">
    <property type="entry name" value="CYCLIN_CCNC_rpt2"/>
    <property type="match status" value="1"/>
</dbReference>
<dbReference type="PANTHER" id="PTHR24287">
    <property type="entry name" value="P450, PUTATIVE (EUROFUNG)-RELATED"/>
    <property type="match status" value="1"/>
</dbReference>
<dbReference type="InterPro" id="IPR036396">
    <property type="entry name" value="Cyt_P450_sf"/>
</dbReference>
<dbReference type="PRINTS" id="PR00385">
    <property type="entry name" value="P450"/>
</dbReference>
<evidence type="ECO:0000259" key="19">
    <source>
        <dbReference type="SMART" id="SM00385"/>
    </source>
</evidence>
<keyword evidence="10" id="KW-0805">Transcription regulation</keyword>
<dbReference type="AlphaFoldDB" id="A0A284QXH5"/>
<keyword evidence="13" id="KW-0010">Activator</keyword>
<evidence type="ECO:0000256" key="3">
    <source>
        <dbReference type="ARBA" id="ARBA00008638"/>
    </source>
</evidence>
<evidence type="ECO:0000256" key="16">
    <source>
        <dbReference type="PIRSR" id="PIRSR602401-1"/>
    </source>
</evidence>
<dbReference type="CDD" id="cd20513">
    <property type="entry name" value="CYCLIN_CCNC_rpt1"/>
    <property type="match status" value="1"/>
</dbReference>
<dbReference type="GO" id="GO:0004497">
    <property type="term" value="F:monooxygenase activity"/>
    <property type="evidence" value="ECO:0007669"/>
    <property type="project" value="UniProtKB-KW"/>
</dbReference>
<evidence type="ECO:0000256" key="8">
    <source>
        <dbReference type="ARBA" id="ARBA00023002"/>
    </source>
</evidence>
<dbReference type="Pfam" id="PF00134">
    <property type="entry name" value="Cyclin_N"/>
    <property type="match status" value="1"/>
</dbReference>
<feature type="compositionally biased region" description="Low complexity" evidence="18">
    <location>
        <begin position="323"/>
        <end position="343"/>
    </location>
</feature>
<evidence type="ECO:0000256" key="7">
    <source>
        <dbReference type="ARBA" id="ARBA00022723"/>
    </source>
</evidence>
<dbReference type="InterPro" id="IPR001128">
    <property type="entry name" value="Cyt_P450"/>
</dbReference>
<dbReference type="Proteomes" id="UP000219338">
    <property type="component" value="Unassembled WGS sequence"/>
</dbReference>
<evidence type="ECO:0000256" key="2">
    <source>
        <dbReference type="ARBA" id="ARBA00004123"/>
    </source>
</evidence>
<dbReference type="CDD" id="cd11063">
    <property type="entry name" value="CYP52"/>
    <property type="match status" value="1"/>
</dbReference>
<keyword evidence="15" id="KW-0539">Nucleus</keyword>
<keyword evidence="9 16" id="KW-0408">Iron</keyword>
<dbReference type="PANTHER" id="PTHR24287:SF1">
    <property type="entry name" value="P450, PUTATIVE (EUROFUNG)-RELATED"/>
    <property type="match status" value="1"/>
</dbReference>
<feature type="compositionally biased region" description="Polar residues" evidence="18">
    <location>
        <begin position="246"/>
        <end position="258"/>
    </location>
</feature>
<evidence type="ECO:0000256" key="10">
    <source>
        <dbReference type="ARBA" id="ARBA00023015"/>
    </source>
</evidence>
<dbReference type="FunFam" id="1.10.472.10:FF:000076">
    <property type="entry name" value="RNA polymerase II holoenzyme cyclin-like subunit"/>
    <property type="match status" value="1"/>
</dbReference>
<evidence type="ECO:0000256" key="11">
    <source>
        <dbReference type="ARBA" id="ARBA00023033"/>
    </source>
</evidence>
<feature type="binding site" description="axial binding residue" evidence="16">
    <location>
        <position position="893"/>
    </location>
    <ligand>
        <name>heme</name>
        <dbReference type="ChEBI" id="CHEBI:30413"/>
    </ligand>
    <ligandPart>
        <name>Fe</name>
        <dbReference type="ChEBI" id="CHEBI:18248"/>
    </ligandPart>
</feature>
<evidence type="ECO:0000256" key="12">
    <source>
        <dbReference type="ARBA" id="ARBA00023127"/>
    </source>
</evidence>
<feature type="region of interest" description="Disordered" evidence="18">
    <location>
        <begin position="246"/>
        <end position="275"/>
    </location>
</feature>
<evidence type="ECO:0000256" key="14">
    <source>
        <dbReference type="ARBA" id="ARBA00023163"/>
    </source>
</evidence>
<dbReference type="EMBL" id="FUEG01000003">
    <property type="protein sequence ID" value="SJL01157.1"/>
    <property type="molecule type" value="Genomic_DNA"/>
</dbReference>
<evidence type="ECO:0000256" key="1">
    <source>
        <dbReference type="ARBA" id="ARBA00001971"/>
    </source>
</evidence>
<dbReference type="Gene3D" id="1.10.472.10">
    <property type="entry name" value="Cyclin-like"/>
    <property type="match status" value="2"/>
</dbReference>
<keyword evidence="14" id="KW-0804">Transcription</keyword>
<dbReference type="InterPro" id="IPR013763">
    <property type="entry name" value="Cyclin-like_dom"/>
</dbReference>
<dbReference type="InterPro" id="IPR006671">
    <property type="entry name" value="Cyclin_N"/>
</dbReference>
<dbReference type="GO" id="GO:0005634">
    <property type="term" value="C:nucleus"/>
    <property type="evidence" value="ECO:0007669"/>
    <property type="project" value="UniProtKB-SubCell"/>
</dbReference>
<evidence type="ECO:0000256" key="15">
    <source>
        <dbReference type="ARBA" id="ARBA00023242"/>
    </source>
</evidence>
<evidence type="ECO:0000256" key="9">
    <source>
        <dbReference type="ARBA" id="ARBA00023004"/>
    </source>
</evidence>
<dbReference type="InterPro" id="IPR036915">
    <property type="entry name" value="Cyclin-like_sf"/>
</dbReference>
<evidence type="ECO:0000256" key="4">
    <source>
        <dbReference type="ARBA" id="ARBA00010617"/>
    </source>
</evidence>
<gene>
    <name evidence="20" type="ORF">ARMOST_04475</name>
</gene>
<dbReference type="GO" id="GO:0016705">
    <property type="term" value="F:oxidoreductase activity, acting on paired donors, with incorporation or reduction of molecular oxygen"/>
    <property type="evidence" value="ECO:0007669"/>
    <property type="project" value="InterPro"/>
</dbReference>
<feature type="domain" description="Cyclin-like" evidence="19">
    <location>
        <begin position="47"/>
        <end position="141"/>
    </location>
</feature>
<evidence type="ECO:0000313" key="20">
    <source>
        <dbReference type="EMBL" id="SJL01157.1"/>
    </source>
</evidence>
<organism evidence="20 21">
    <name type="scientific">Armillaria ostoyae</name>
    <name type="common">Armillaria root rot fungus</name>
    <dbReference type="NCBI Taxonomy" id="47428"/>
    <lineage>
        <taxon>Eukaryota</taxon>
        <taxon>Fungi</taxon>
        <taxon>Dikarya</taxon>
        <taxon>Basidiomycota</taxon>
        <taxon>Agaricomycotina</taxon>
        <taxon>Agaricomycetes</taxon>
        <taxon>Agaricomycetidae</taxon>
        <taxon>Agaricales</taxon>
        <taxon>Marasmiineae</taxon>
        <taxon>Physalacriaceae</taxon>
        <taxon>Armillaria</taxon>
    </lineage>
</organism>
<dbReference type="SUPFAM" id="SSF48264">
    <property type="entry name" value="Cytochrome P450"/>
    <property type="match status" value="1"/>
</dbReference>
<proteinExistence type="inferred from homology"/>
<dbReference type="PROSITE" id="PS00086">
    <property type="entry name" value="CYTOCHROME_P450"/>
    <property type="match status" value="1"/>
</dbReference>
<keyword evidence="12 17" id="KW-0195">Cyclin</keyword>
<dbReference type="SMART" id="SM00385">
    <property type="entry name" value="CYCLIN"/>
    <property type="match status" value="1"/>
</dbReference>
<keyword evidence="7 16" id="KW-0479">Metal-binding</keyword>
<dbReference type="PRINTS" id="PR00463">
    <property type="entry name" value="EP450I"/>
</dbReference>